<dbReference type="Proteomes" id="UP000321746">
    <property type="component" value="Unassembled WGS sequence"/>
</dbReference>
<dbReference type="SUPFAM" id="SSF81338">
    <property type="entry name" value="Aquaporin-like"/>
    <property type="match status" value="1"/>
</dbReference>
<reference evidence="9 10" key="1">
    <citation type="submission" date="2019-07" db="EMBL/GenBank/DDBJ databases">
        <title>Whole genome shotgun sequence of Acetobacter oeni NBRC 105207.</title>
        <authorList>
            <person name="Hosoyama A."/>
            <person name="Uohara A."/>
            <person name="Ohji S."/>
            <person name="Ichikawa N."/>
        </authorList>
    </citation>
    <scope>NUCLEOTIDE SEQUENCE [LARGE SCALE GENOMIC DNA]</scope>
    <source>
        <strain evidence="9 10">NBRC 105207</strain>
    </source>
</reference>
<keyword evidence="6" id="KW-0813">Transport</keyword>
<dbReference type="Gene3D" id="1.20.1080.10">
    <property type="entry name" value="Glycerol uptake facilitator protein"/>
    <property type="match status" value="1"/>
</dbReference>
<dbReference type="Pfam" id="PF00230">
    <property type="entry name" value="MIP"/>
    <property type="match status" value="1"/>
</dbReference>
<evidence type="ECO:0000313" key="10">
    <source>
        <dbReference type="Proteomes" id="UP000321746"/>
    </source>
</evidence>
<dbReference type="InterPro" id="IPR023271">
    <property type="entry name" value="Aquaporin-like"/>
</dbReference>
<evidence type="ECO:0000256" key="5">
    <source>
        <dbReference type="ARBA" id="ARBA00023136"/>
    </source>
</evidence>
<gene>
    <name evidence="9" type="ORF">AOE01nite_13670</name>
</gene>
<dbReference type="PRINTS" id="PR00783">
    <property type="entry name" value="MINTRINSICP"/>
</dbReference>
<evidence type="ECO:0000256" key="6">
    <source>
        <dbReference type="RuleBase" id="RU000477"/>
    </source>
</evidence>
<dbReference type="InterPro" id="IPR034294">
    <property type="entry name" value="Aquaporin_transptr"/>
</dbReference>
<organism evidence="9 10">
    <name type="scientific">Acetobacter oeni</name>
    <dbReference type="NCBI Taxonomy" id="304077"/>
    <lineage>
        <taxon>Bacteria</taxon>
        <taxon>Pseudomonadati</taxon>
        <taxon>Pseudomonadota</taxon>
        <taxon>Alphaproteobacteria</taxon>
        <taxon>Acetobacterales</taxon>
        <taxon>Acetobacteraceae</taxon>
        <taxon>Acetobacter</taxon>
    </lineage>
</organism>
<feature type="region of interest" description="Disordered" evidence="7">
    <location>
        <begin position="301"/>
        <end position="328"/>
    </location>
</feature>
<evidence type="ECO:0000256" key="8">
    <source>
        <dbReference type="SAM" id="Phobius"/>
    </source>
</evidence>
<feature type="transmembrane region" description="Helical" evidence="8">
    <location>
        <begin position="252"/>
        <end position="273"/>
    </location>
</feature>
<comment type="caution">
    <text evidence="9">The sequence shown here is derived from an EMBL/GenBank/DDBJ whole genome shotgun (WGS) entry which is preliminary data.</text>
</comment>
<keyword evidence="5 8" id="KW-0472">Membrane</keyword>
<evidence type="ECO:0000313" key="9">
    <source>
        <dbReference type="EMBL" id="GEN63143.1"/>
    </source>
</evidence>
<evidence type="ECO:0000256" key="4">
    <source>
        <dbReference type="ARBA" id="ARBA00022989"/>
    </source>
</evidence>
<comment type="similarity">
    <text evidence="2 6">Belongs to the MIP/aquaporin (TC 1.A.8) family.</text>
</comment>
<accession>A0A511XJL7</accession>
<evidence type="ECO:0000256" key="3">
    <source>
        <dbReference type="ARBA" id="ARBA00022692"/>
    </source>
</evidence>
<keyword evidence="10" id="KW-1185">Reference proteome</keyword>
<dbReference type="InterPro" id="IPR000425">
    <property type="entry name" value="MIP"/>
</dbReference>
<evidence type="ECO:0000256" key="1">
    <source>
        <dbReference type="ARBA" id="ARBA00004141"/>
    </source>
</evidence>
<dbReference type="EMBL" id="BJYG01000016">
    <property type="protein sequence ID" value="GEN63143.1"/>
    <property type="molecule type" value="Genomic_DNA"/>
</dbReference>
<feature type="transmembrane region" description="Helical" evidence="8">
    <location>
        <begin position="180"/>
        <end position="205"/>
    </location>
</feature>
<dbReference type="PANTHER" id="PTHR19139:SF199">
    <property type="entry name" value="MIP17260P"/>
    <property type="match status" value="1"/>
</dbReference>
<evidence type="ECO:0000256" key="7">
    <source>
        <dbReference type="SAM" id="MobiDB-lite"/>
    </source>
</evidence>
<dbReference type="GO" id="GO:0005886">
    <property type="term" value="C:plasma membrane"/>
    <property type="evidence" value="ECO:0007669"/>
    <property type="project" value="TreeGrafter"/>
</dbReference>
<feature type="compositionally biased region" description="Polar residues" evidence="7">
    <location>
        <begin position="309"/>
        <end position="320"/>
    </location>
</feature>
<keyword evidence="3 6" id="KW-0812">Transmembrane</keyword>
<dbReference type="GO" id="GO:0015250">
    <property type="term" value="F:water channel activity"/>
    <property type="evidence" value="ECO:0007669"/>
    <property type="project" value="TreeGrafter"/>
</dbReference>
<dbReference type="PANTHER" id="PTHR19139">
    <property type="entry name" value="AQUAPORIN TRANSPORTER"/>
    <property type="match status" value="1"/>
</dbReference>
<feature type="transmembrane region" description="Helical" evidence="8">
    <location>
        <begin position="86"/>
        <end position="105"/>
    </location>
</feature>
<feature type="transmembrane region" description="Helical" evidence="8">
    <location>
        <begin position="212"/>
        <end position="232"/>
    </location>
</feature>
<feature type="transmembrane region" description="Helical" evidence="8">
    <location>
        <begin position="136"/>
        <end position="160"/>
    </location>
</feature>
<dbReference type="AlphaFoldDB" id="A0A511XJL7"/>
<evidence type="ECO:0000256" key="2">
    <source>
        <dbReference type="ARBA" id="ARBA00006175"/>
    </source>
</evidence>
<dbReference type="RefSeq" id="WP_242011959.1">
    <property type="nucleotide sequence ID" value="NZ_BJYG01000016.1"/>
</dbReference>
<sequence>MWKDTPRQSHNDGHLRLKFPHIHFTKMELEDRPLAGAPHPKHPFHWKLYGCEAVATAIMMIIGVVAVVILSGNGSPVALLLTDHPYLQTALCGLFFGFAGTWAAMTRFGKVSGAHLSPSVSLAFAPAGRLSWLDTLGYVCAQTAGALFGTWLVSLSGMLFHPWGHIASAAHYAATIPAPALGPFWVIATEIIVTTGLIFALYWAAAHPRLQLFAPWIGGWYFFVMNPIFAWISGDSTNFARSLGPAIFNGNLSSIWIYLIGPLLGSAFAVAILRSGLVGYVHLAEARIVNFGHHGRVPRLSAPEARSGASDTDASPSQLPSPRLTDGK</sequence>
<comment type="subcellular location">
    <subcellularLocation>
        <location evidence="1">Membrane</location>
        <topology evidence="1">Multi-pass membrane protein</topology>
    </subcellularLocation>
</comment>
<protein>
    <submittedName>
        <fullName evidence="9">Uncharacterized protein</fullName>
    </submittedName>
</protein>
<proteinExistence type="inferred from homology"/>
<feature type="transmembrane region" description="Helical" evidence="8">
    <location>
        <begin position="48"/>
        <end position="71"/>
    </location>
</feature>
<keyword evidence="4 8" id="KW-1133">Transmembrane helix</keyword>
<name>A0A511XJL7_9PROT</name>